<name>A0A397PE38_9SPHN</name>
<sequence>MTEAVLTRPCNECPWRRNHPAGWLGGYSAEDFTQQVQFDGPPLPCHKTIPSDGTDARAMCAGALIFMKNSCKGAHHPDYGDALSRVEADPETVFEWTHEFLEHHNNREAWIQKVRVAVAEKTE</sequence>
<comment type="caution">
    <text evidence="1">The sequence shown here is derived from an EMBL/GenBank/DDBJ whole genome shotgun (WGS) entry which is preliminary data.</text>
</comment>
<dbReference type="EMBL" id="QXDC01000002">
    <property type="protein sequence ID" value="RIA46189.1"/>
    <property type="molecule type" value="Genomic_DNA"/>
</dbReference>
<protein>
    <submittedName>
        <fullName evidence="1">Uncharacterized protein</fullName>
    </submittedName>
</protein>
<evidence type="ECO:0000313" key="1">
    <source>
        <dbReference type="EMBL" id="RIA46189.1"/>
    </source>
</evidence>
<dbReference type="RefSeq" id="WP_147373622.1">
    <property type="nucleotide sequence ID" value="NZ_QXDC01000002.1"/>
</dbReference>
<dbReference type="Proteomes" id="UP000266568">
    <property type="component" value="Unassembled WGS sequence"/>
</dbReference>
<dbReference type="AlphaFoldDB" id="A0A397PE38"/>
<proteinExistence type="predicted"/>
<dbReference type="OrthoDB" id="7509163at2"/>
<accession>A0A397PE38</accession>
<gene>
    <name evidence="1" type="ORF">DFR49_0722</name>
</gene>
<evidence type="ECO:0000313" key="2">
    <source>
        <dbReference type="Proteomes" id="UP000266568"/>
    </source>
</evidence>
<reference evidence="1 2" key="1">
    <citation type="submission" date="2018-08" db="EMBL/GenBank/DDBJ databases">
        <title>Genomic Encyclopedia of Type Strains, Phase IV (KMG-IV): sequencing the most valuable type-strain genomes for metagenomic binning, comparative biology and taxonomic classification.</title>
        <authorList>
            <person name="Goeker M."/>
        </authorList>
    </citation>
    <scope>NUCLEOTIDE SEQUENCE [LARGE SCALE GENOMIC DNA]</scope>
    <source>
        <strain evidence="1 2">DSM 25527</strain>
    </source>
</reference>
<organism evidence="1 2">
    <name type="scientific">Hephaestia caeni</name>
    <dbReference type="NCBI Taxonomy" id="645617"/>
    <lineage>
        <taxon>Bacteria</taxon>
        <taxon>Pseudomonadati</taxon>
        <taxon>Pseudomonadota</taxon>
        <taxon>Alphaproteobacteria</taxon>
        <taxon>Sphingomonadales</taxon>
        <taxon>Sphingomonadaceae</taxon>
        <taxon>Hephaestia</taxon>
    </lineage>
</organism>
<keyword evidence="2" id="KW-1185">Reference proteome</keyword>